<name>A0AAV0DH64_9ASTE</name>
<dbReference type="EMBL" id="CAMAPF010000109">
    <property type="protein sequence ID" value="CAH9101143.1"/>
    <property type="molecule type" value="Genomic_DNA"/>
</dbReference>
<protein>
    <recommendedName>
        <fullName evidence="4">Protein LURP-one-related 15</fullName>
    </recommendedName>
</protein>
<evidence type="ECO:0000256" key="1">
    <source>
        <dbReference type="ARBA" id="ARBA00005437"/>
    </source>
</evidence>
<dbReference type="PANTHER" id="PTHR31087:SF120">
    <property type="entry name" value="PROTEIN LURP-ONE-RELATED 10-LIKE"/>
    <property type="match status" value="1"/>
</dbReference>
<evidence type="ECO:0000313" key="3">
    <source>
        <dbReference type="Proteomes" id="UP001152523"/>
    </source>
</evidence>
<dbReference type="AlphaFoldDB" id="A0AAV0DH64"/>
<accession>A0AAV0DH64</accession>
<sequence length="210" mass="24017">MGVAEEAVCGEPRAVISHKYCAPRQVQISIQKKMCFFIKGYEVRDVSNGEILFTAKKIPSFFQSTVILLDPAKQAVVTLRQKIFQWRDSWDVYRGVKKEKSDIIFTTRTSSLFQLTPNYDVFLASNNSPRKVCDYKMETCYRIFLPPICKMFARSSKALIAQRVKQQSIFGVDKLKVTVQPNVDQAFVASLLLILEEINHSKDSEDSDED</sequence>
<dbReference type="Proteomes" id="UP001152523">
    <property type="component" value="Unassembled WGS sequence"/>
</dbReference>
<dbReference type="InterPro" id="IPR007612">
    <property type="entry name" value="LOR"/>
</dbReference>
<dbReference type="SUPFAM" id="SSF54518">
    <property type="entry name" value="Tubby C-terminal domain-like"/>
    <property type="match status" value="1"/>
</dbReference>
<gene>
    <name evidence="2" type="ORF">CEPIT_LOCUS15530</name>
</gene>
<proteinExistence type="inferred from homology"/>
<organism evidence="2 3">
    <name type="scientific">Cuscuta epithymum</name>
    <dbReference type="NCBI Taxonomy" id="186058"/>
    <lineage>
        <taxon>Eukaryota</taxon>
        <taxon>Viridiplantae</taxon>
        <taxon>Streptophyta</taxon>
        <taxon>Embryophyta</taxon>
        <taxon>Tracheophyta</taxon>
        <taxon>Spermatophyta</taxon>
        <taxon>Magnoliopsida</taxon>
        <taxon>eudicotyledons</taxon>
        <taxon>Gunneridae</taxon>
        <taxon>Pentapetalae</taxon>
        <taxon>asterids</taxon>
        <taxon>lamiids</taxon>
        <taxon>Solanales</taxon>
        <taxon>Convolvulaceae</taxon>
        <taxon>Cuscuteae</taxon>
        <taxon>Cuscuta</taxon>
        <taxon>Cuscuta subgen. Cuscuta</taxon>
    </lineage>
</organism>
<dbReference type="PANTHER" id="PTHR31087">
    <property type="match status" value="1"/>
</dbReference>
<comment type="caution">
    <text evidence="2">The sequence shown here is derived from an EMBL/GenBank/DDBJ whole genome shotgun (WGS) entry which is preliminary data.</text>
</comment>
<evidence type="ECO:0000313" key="2">
    <source>
        <dbReference type="EMBL" id="CAH9101143.1"/>
    </source>
</evidence>
<comment type="similarity">
    <text evidence="1">Belongs to the LOR family.</text>
</comment>
<evidence type="ECO:0008006" key="4">
    <source>
        <dbReference type="Google" id="ProtNLM"/>
    </source>
</evidence>
<dbReference type="Pfam" id="PF04525">
    <property type="entry name" value="LOR"/>
    <property type="match status" value="1"/>
</dbReference>
<reference evidence="2" key="1">
    <citation type="submission" date="2022-07" db="EMBL/GenBank/DDBJ databases">
        <authorList>
            <person name="Macas J."/>
            <person name="Novak P."/>
            <person name="Neumann P."/>
        </authorList>
    </citation>
    <scope>NUCLEOTIDE SEQUENCE</scope>
</reference>
<dbReference type="InterPro" id="IPR038595">
    <property type="entry name" value="LOR_sf"/>
</dbReference>
<dbReference type="Gene3D" id="2.40.160.200">
    <property type="entry name" value="LURP1-related"/>
    <property type="match status" value="1"/>
</dbReference>
<dbReference type="InterPro" id="IPR025659">
    <property type="entry name" value="Tubby-like_C"/>
</dbReference>
<keyword evidence="3" id="KW-1185">Reference proteome</keyword>